<dbReference type="EnsemblMetazoa" id="PPA35364.1">
    <property type="protein sequence ID" value="PPA35364.1"/>
    <property type="gene ID" value="WBGene00273733"/>
</dbReference>
<reference evidence="2" key="1">
    <citation type="journal article" date="2008" name="Nat. Genet.">
        <title>The Pristionchus pacificus genome provides a unique perspective on nematode lifestyle and parasitism.</title>
        <authorList>
            <person name="Dieterich C."/>
            <person name="Clifton S.W."/>
            <person name="Schuster L.N."/>
            <person name="Chinwalla A."/>
            <person name="Delehaunty K."/>
            <person name="Dinkelacker I."/>
            <person name="Fulton L."/>
            <person name="Fulton R."/>
            <person name="Godfrey J."/>
            <person name="Minx P."/>
            <person name="Mitreva M."/>
            <person name="Roeseler W."/>
            <person name="Tian H."/>
            <person name="Witte H."/>
            <person name="Yang S.P."/>
            <person name="Wilson R.K."/>
            <person name="Sommer R.J."/>
        </authorList>
    </citation>
    <scope>NUCLEOTIDE SEQUENCE [LARGE SCALE GENOMIC DNA]</scope>
    <source>
        <strain evidence="2">PS312</strain>
    </source>
</reference>
<gene>
    <name evidence="1" type="primary">WBGene00273733</name>
</gene>
<protein>
    <submittedName>
        <fullName evidence="1">Uncharacterized protein</fullName>
    </submittedName>
</protein>
<reference evidence="1" key="2">
    <citation type="submission" date="2022-06" db="UniProtKB">
        <authorList>
            <consortium name="EnsemblMetazoa"/>
        </authorList>
    </citation>
    <scope>IDENTIFICATION</scope>
    <source>
        <strain evidence="1">PS312</strain>
    </source>
</reference>
<organism evidence="1 2">
    <name type="scientific">Pristionchus pacificus</name>
    <name type="common">Parasitic nematode worm</name>
    <dbReference type="NCBI Taxonomy" id="54126"/>
    <lineage>
        <taxon>Eukaryota</taxon>
        <taxon>Metazoa</taxon>
        <taxon>Ecdysozoa</taxon>
        <taxon>Nematoda</taxon>
        <taxon>Chromadorea</taxon>
        <taxon>Rhabditida</taxon>
        <taxon>Rhabditina</taxon>
        <taxon>Diplogasteromorpha</taxon>
        <taxon>Diplogasteroidea</taxon>
        <taxon>Neodiplogasteridae</taxon>
        <taxon>Pristionchus</taxon>
    </lineage>
</organism>
<evidence type="ECO:0000313" key="1">
    <source>
        <dbReference type="EnsemblMetazoa" id="PPA35364.1"/>
    </source>
</evidence>
<dbReference type="Proteomes" id="UP000005239">
    <property type="component" value="Unassembled WGS sequence"/>
</dbReference>
<dbReference type="AlphaFoldDB" id="A0A2A6B9N4"/>
<proteinExistence type="predicted"/>
<name>A0A2A6B9N4_PRIPA</name>
<evidence type="ECO:0000313" key="2">
    <source>
        <dbReference type="Proteomes" id="UP000005239"/>
    </source>
</evidence>
<accession>A0A2A6B9N4</accession>
<accession>A0A8R1YTZ4</accession>
<sequence length="79" mass="8433">MLGKVFSALLLALALFGASVNGAPVPSALADPDFAQFGNMMPIREMRSSFGGMAPMVGRHAARTANFYVIDGRPYRISK</sequence>
<keyword evidence="2" id="KW-1185">Reference proteome</keyword>